<dbReference type="Proteomes" id="UP000283855">
    <property type="component" value="Unassembled WGS sequence"/>
</dbReference>
<dbReference type="EMBL" id="QSFT01000030">
    <property type="protein sequence ID" value="RHA73820.1"/>
    <property type="molecule type" value="Genomic_DNA"/>
</dbReference>
<name>A0A413SWY4_9BACT</name>
<evidence type="ECO:0000313" key="3">
    <source>
        <dbReference type="Proteomes" id="UP000283855"/>
    </source>
</evidence>
<sequence length="72" mass="8195">MQKCRNVLRQSPKRLHQKPETFLKKPAGFLPYAAGVADHRKNCAEKEAGTGFRPWRSQTKDISLDLIKSTDV</sequence>
<protein>
    <submittedName>
        <fullName evidence="2">Uncharacterized protein</fullName>
    </submittedName>
</protein>
<feature type="region of interest" description="Disordered" evidence="1">
    <location>
        <begin position="1"/>
        <end position="20"/>
    </location>
</feature>
<proteinExistence type="predicted"/>
<gene>
    <name evidence="2" type="ORF">DW921_11945</name>
</gene>
<dbReference type="AlphaFoldDB" id="A0A413SWY4"/>
<evidence type="ECO:0000313" key="2">
    <source>
        <dbReference type="EMBL" id="RHA73820.1"/>
    </source>
</evidence>
<comment type="caution">
    <text evidence="2">The sequence shown here is derived from an EMBL/GenBank/DDBJ whole genome shotgun (WGS) entry which is preliminary data.</text>
</comment>
<evidence type="ECO:0000256" key="1">
    <source>
        <dbReference type="SAM" id="MobiDB-lite"/>
    </source>
</evidence>
<reference evidence="2 3" key="1">
    <citation type="submission" date="2018-08" db="EMBL/GenBank/DDBJ databases">
        <title>A genome reference for cultivated species of the human gut microbiota.</title>
        <authorList>
            <person name="Zou Y."/>
            <person name="Xue W."/>
            <person name="Luo G."/>
        </authorList>
    </citation>
    <scope>NUCLEOTIDE SEQUENCE [LARGE SCALE GENOMIC DNA]</scope>
    <source>
        <strain evidence="2 3">AM42-38</strain>
    </source>
</reference>
<organism evidence="2 3">
    <name type="scientific">Phocaeicola coprophilus</name>
    <dbReference type="NCBI Taxonomy" id="387090"/>
    <lineage>
        <taxon>Bacteria</taxon>
        <taxon>Pseudomonadati</taxon>
        <taxon>Bacteroidota</taxon>
        <taxon>Bacteroidia</taxon>
        <taxon>Bacteroidales</taxon>
        <taxon>Bacteroidaceae</taxon>
        <taxon>Phocaeicola</taxon>
    </lineage>
</organism>
<accession>A0A413SWY4</accession>